<feature type="domain" description="HTH dtxR-type" evidence="5">
    <location>
        <begin position="19"/>
        <end position="75"/>
    </location>
</feature>
<reference evidence="6" key="1">
    <citation type="journal article" date="2014" name="Front. Microbiol.">
        <title>High frequency of phylogenetically diverse reductive dehalogenase-homologous genes in deep subseafloor sedimentary metagenomes.</title>
        <authorList>
            <person name="Kawai M."/>
            <person name="Futagami T."/>
            <person name="Toyoda A."/>
            <person name="Takaki Y."/>
            <person name="Nishi S."/>
            <person name="Hori S."/>
            <person name="Arai W."/>
            <person name="Tsubouchi T."/>
            <person name="Morono Y."/>
            <person name="Uchiyama I."/>
            <person name="Ito T."/>
            <person name="Fujiyama A."/>
            <person name="Inagaki F."/>
            <person name="Takami H."/>
        </authorList>
    </citation>
    <scope>NUCLEOTIDE SEQUENCE</scope>
    <source>
        <strain evidence="6">Expedition CK06-06</strain>
    </source>
</reference>
<dbReference type="Pfam" id="PF01325">
    <property type="entry name" value="Fe_dep_repress"/>
    <property type="match status" value="1"/>
</dbReference>
<evidence type="ECO:0000256" key="4">
    <source>
        <dbReference type="ARBA" id="ARBA00023163"/>
    </source>
</evidence>
<comment type="caution">
    <text evidence="6">The sequence shown here is derived from an EMBL/GenBank/DDBJ whole genome shotgun (WGS) entry which is preliminary data.</text>
</comment>
<dbReference type="Gene3D" id="1.10.10.10">
    <property type="entry name" value="Winged helix-like DNA-binding domain superfamily/Winged helix DNA-binding domain"/>
    <property type="match status" value="1"/>
</dbReference>
<dbReference type="SUPFAM" id="SSF46785">
    <property type="entry name" value="Winged helix' DNA-binding domain"/>
    <property type="match status" value="1"/>
</dbReference>
<evidence type="ECO:0000256" key="3">
    <source>
        <dbReference type="ARBA" id="ARBA00023125"/>
    </source>
</evidence>
<keyword evidence="2" id="KW-0805">Transcription regulation</keyword>
<evidence type="ECO:0000256" key="1">
    <source>
        <dbReference type="ARBA" id="ARBA00007871"/>
    </source>
</evidence>
<keyword evidence="3" id="KW-0238">DNA-binding</keyword>
<protein>
    <recommendedName>
        <fullName evidence="5">HTH dtxR-type domain-containing protein</fullName>
    </recommendedName>
</protein>
<dbReference type="GO" id="GO:0046914">
    <property type="term" value="F:transition metal ion binding"/>
    <property type="evidence" value="ECO:0007669"/>
    <property type="project" value="InterPro"/>
</dbReference>
<dbReference type="GO" id="GO:0003700">
    <property type="term" value="F:DNA-binding transcription factor activity"/>
    <property type="evidence" value="ECO:0007669"/>
    <property type="project" value="InterPro"/>
</dbReference>
<dbReference type="AlphaFoldDB" id="X0YRW1"/>
<keyword evidence="4" id="KW-0804">Transcription</keyword>
<sequence>MSGKDTREFQEIPESYQRYLDIIYTISKKKKGGWVTNKEIAENLEVEPASVSGMLDKLKNKNLVRWEPRKSIRLTDKGKKYALQLDETHTLLRTFFKEILKINDDDLVEKISCDIEHHITQEVKESFRNFILKHHD</sequence>
<dbReference type="GO" id="GO:0046983">
    <property type="term" value="F:protein dimerization activity"/>
    <property type="evidence" value="ECO:0007669"/>
    <property type="project" value="InterPro"/>
</dbReference>
<organism evidence="6">
    <name type="scientific">marine sediment metagenome</name>
    <dbReference type="NCBI Taxonomy" id="412755"/>
    <lineage>
        <taxon>unclassified sequences</taxon>
        <taxon>metagenomes</taxon>
        <taxon>ecological metagenomes</taxon>
    </lineage>
</organism>
<dbReference type="PANTHER" id="PTHR33238:SF7">
    <property type="entry name" value="IRON-DEPENDENT TRANSCRIPTIONAL REGULATOR"/>
    <property type="match status" value="1"/>
</dbReference>
<dbReference type="InterPro" id="IPR036388">
    <property type="entry name" value="WH-like_DNA-bd_sf"/>
</dbReference>
<dbReference type="SMART" id="SM00347">
    <property type="entry name" value="HTH_MARR"/>
    <property type="match status" value="1"/>
</dbReference>
<dbReference type="InterPro" id="IPR036421">
    <property type="entry name" value="Fe_dep_repressor_sf"/>
</dbReference>
<dbReference type="InterPro" id="IPR000835">
    <property type="entry name" value="HTH_MarR-typ"/>
</dbReference>
<evidence type="ECO:0000313" key="6">
    <source>
        <dbReference type="EMBL" id="GAG59164.1"/>
    </source>
</evidence>
<dbReference type="InterPro" id="IPR050536">
    <property type="entry name" value="DtxR_MntR_Metal-Reg"/>
</dbReference>
<dbReference type="InterPro" id="IPR036390">
    <property type="entry name" value="WH_DNA-bd_sf"/>
</dbReference>
<gene>
    <name evidence="6" type="ORF">S01H4_11947</name>
</gene>
<comment type="similarity">
    <text evidence="1">Belongs to the DtxR/MntR family.</text>
</comment>
<dbReference type="SMART" id="SM00529">
    <property type="entry name" value="HTH_DTXR"/>
    <property type="match status" value="1"/>
</dbReference>
<dbReference type="Gene3D" id="1.10.60.10">
    <property type="entry name" value="Iron dependent repressor, metal binding and dimerisation domain"/>
    <property type="match status" value="1"/>
</dbReference>
<dbReference type="InterPro" id="IPR022689">
    <property type="entry name" value="Iron_dep_repressor"/>
</dbReference>
<dbReference type="PROSITE" id="PS50944">
    <property type="entry name" value="HTH_DTXR"/>
    <property type="match status" value="1"/>
</dbReference>
<dbReference type="EMBL" id="BART01004962">
    <property type="protein sequence ID" value="GAG59164.1"/>
    <property type="molecule type" value="Genomic_DNA"/>
</dbReference>
<name>X0YRW1_9ZZZZ</name>
<proteinExistence type="inferred from homology"/>
<dbReference type="PANTHER" id="PTHR33238">
    <property type="entry name" value="IRON (METAL) DEPENDENT REPRESSOR, DTXR FAMILY"/>
    <property type="match status" value="1"/>
</dbReference>
<evidence type="ECO:0000256" key="2">
    <source>
        <dbReference type="ARBA" id="ARBA00023015"/>
    </source>
</evidence>
<dbReference type="GO" id="GO:0003677">
    <property type="term" value="F:DNA binding"/>
    <property type="evidence" value="ECO:0007669"/>
    <property type="project" value="UniProtKB-KW"/>
</dbReference>
<accession>X0YRW1</accession>
<evidence type="ECO:0000259" key="5">
    <source>
        <dbReference type="PROSITE" id="PS50944"/>
    </source>
</evidence>
<dbReference type="InterPro" id="IPR001367">
    <property type="entry name" value="Fe_dep_repressor"/>
</dbReference>
<dbReference type="InterPro" id="IPR022687">
    <property type="entry name" value="HTH_DTXR"/>
</dbReference>
<dbReference type="Pfam" id="PF02742">
    <property type="entry name" value="Fe_dep_repr_C"/>
    <property type="match status" value="1"/>
</dbReference>